<organism evidence="1 2">
    <name type="scientific">Aquatica leii</name>
    <dbReference type="NCBI Taxonomy" id="1421715"/>
    <lineage>
        <taxon>Eukaryota</taxon>
        <taxon>Metazoa</taxon>
        <taxon>Ecdysozoa</taxon>
        <taxon>Arthropoda</taxon>
        <taxon>Hexapoda</taxon>
        <taxon>Insecta</taxon>
        <taxon>Pterygota</taxon>
        <taxon>Neoptera</taxon>
        <taxon>Endopterygota</taxon>
        <taxon>Coleoptera</taxon>
        <taxon>Polyphaga</taxon>
        <taxon>Elateriformia</taxon>
        <taxon>Elateroidea</taxon>
        <taxon>Lampyridae</taxon>
        <taxon>Luciolinae</taxon>
        <taxon>Aquatica</taxon>
    </lineage>
</organism>
<reference evidence="2" key="1">
    <citation type="submission" date="2023-01" db="EMBL/GenBank/DDBJ databases">
        <title>Key to firefly adult light organ development and bioluminescence: homeobox transcription factors regulate luciferase expression and transportation to peroxisome.</title>
        <authorList>
            <person name="Fu X."/>
        </authorList>
    </citation>
    <scope>NUCLEOTIDE SEQUENCE [LARGE SCALE GENOMIC DNA]</scope>
</reference>
<dbReference type="CDD" id="cd00303">
    <property type="entry name" value="retropepsin_like"/>
    <property type="match status" value="1"/>
</dbReference>
<dbReference type="Gene3D" id="2.40.70.10">
    <property type="entry name" value="Acid Proteases"/>
    <property type="match status" value="1"/>
</dbReference>
<accession>A0AAN7PDX7</accession>
<evidence type="ECO:0000313" key="2">
    <source>
        <dbReference type="Proteomes" id="UP001353858"/>
    </source>
</evidence>
<dbReference type="InterPro" id="IPR021109">
    <property type="entry name" value="Peptidase_aspartic_dom_sf"/>
</dbReference>
<sequence length="108" mass="12130">MPKFLKTSVLNNKECLCFIDPGSAVCTITESFAKKNKWDCTPGDLKLHGFGSPHPVVKCDLKIKCEVKIDDVELPEVTFWVVPDSAQDVDVLIGRTFTEDERIAYVRV</sequence>
<name>A0AAN7PDX7_9COLE</name>
<gene>
    <name evidence="1" type="ORF">RN001_008882</name>
</gene>
<evidence type="ECO:0000313" key="1">
    <source>
        <dbReference type="EMBL" id="KAK4880736.1"/>
    </source>
</evidence>
<dbReference type="AlphaFoldDB" id="A0AAN7PDX7"/>
<comment type="caution">
    <text evidence="1">The sequence shown here is derived from an EMBL/GenBank/DDBJ whole genome shotgun (WGS) entry which is preliminary data.</text>
</comment>
<dbReference type="Pfam" id="PF13650">
    <property type="entry name" value="Asp_protease_2"/>
    <property type="match status" value="1"/>
</dbReference>
<protein>
    <submittedName>
        <fullName evidence="1">Uncharacterized protein</fullName>
    </submittedName>
</protein>
<keyword evidence="2" id="KW-1185">Reference proteome</keyword>
<proteinExistence type="predicted"/>
<dbReference type="Proteomes" id="UP001353858">
    <property type="component" value="Unassembled WGS sequence"/>
</dbReference>
<dbReference type="EMBL" id="JARPUR010000003">
    <property type="protein sequence ID" value="KAK4880736.1"/>
    <property type="molecule type" value="Genomic_DNA"/>
</dbReference>